<protein>
    <submittedName>
        <fullName evidence="1">Peptidase S10 serine carboxypeptidase</fullName>
    </submittedName>
</protein>
<dbReference type="Pfam" id="PF00450">
    <property type="entry name" value="Peptidase_S10"/>
    <property type="match status" value="1"/>
</dbReference>
<organism evidence="1">
    <name type="scientific">Ochrobactrum sp. PW1</name>
    <dbReference type="NCBI Taxonomy" id="1882222"/>
    <lineage>
        <taxon>Bacteria</taxon>
        <taxon>Pseudomonadati</taxon>
        <taxon>Pseudomonadota</taxon>
        <taxon>Alphaproteobacteria</taxon>
        <taxon>Hyphomicrobiales</taxon>
        <taxon>Brucellaceae</taxon>
        <taxon>Brucella/Ochrobactrum group</taxon>
        <taxon>Ochrobactrum</taxon>
    </lineage>
</organism>
<accession>A0A292GNN4</accession>
<dbReference type="InterPro" id="IPR001563">
    <property type="entry name" value="Peptidase_S10"/>
</dbReference>
<keyword evidence="1" id="KW-0378">Hydrolase</keyword>
<dbReference type="GO" id="GO:0006508">
    <property type="term" value="P:proteolysis"/>
    <property type="evidence" value="ECO:0007669"/>
    <property type="project" value="InterPro"/>
</dbReference>
<dbReference type="GO" id="GO:0004185">
    <property type="term" value="F:serine-type carboxypeptidase activity"/>
    <property type="evidence" value="ECO:0007669"/>
    <property type="project" value="InterPro"/>
</dbReference>
<evidence type="ECO:0000313" key="1">
    <source>
        <dbReference type="EMBL" id="BBA74508.1"/>
    </source>
</evidence>
<dbReference type="SUPFAM" id="SSF53474">
    <property type="entry name" value="alpha/beta-Hydrolases"/>
    <property type="match status" value="1"/>
</dbReference>
<dbReference type="Gene3D" id="3.40.50.1820">
    <property type="entry name" value="alpha/beta hydrolase"/>
    <property type="match status" value="1"/>
</dbReference>
<name>A0A292GNN4_9HYPH</name>
<keyword evidence="1" id="KW-0645">Protease</keyword>
<dbReference type="AlphaFoldDB" id="A0A292GNN4"/>
<reference evidence="1" key="1">
    <citation type="submission" date="2016-07" db="EMBL/GenBank/DDBJ databases">
        <title>Genomics reveals synergistic degradation of pyrene by five bacteria in a mangrove sediment-derived bacterial consortium.</title>
        <authorList>
            <person name="Wanapaisan P."/>
            <person name="Vejarano F."/>
            <person name="Chakraborty J."/>
            <person name="Shintani M."/>
            <person name="Muangchinda C."/>
            <person name="Laothamteep N."/>
            <person name="Suzuki-Minakuchi C."/>
            <person name="Inoue K."/>
            <person name="Nojiri H."/>
            <person name="Pinyakong O."/>
        </authorList>
    </citation>
    <scope>NUCLEOTIDE SEQUENCE</scope>
    <source>
        <strain evidence="1">PW1</strain>
    </source>
</reference>
<sequence>MTPSCPGDATQTESTLALADGPLGYTACAGTIRITDRQDGALADLFYTAYLLPHDKAGQRPIAFVWNGGPGADSRLLQFDALGPRTLENGRMIDNADSPLPAADLVFLDPAGTGFSRASSDEAARTLYSTTGDIAATAQFIRRFLASQGRTGSPLYLVGESFGTWRASAVAEALVQVGQPVAGIALISGGIPMGEERDRALMRALTLPNRTATALALGKLDARLSADPASALASSEQWAREVWYPALAAPQSLTASQRQAVVTGLAHYMGIAPDRIDTATLWVSPRDFRQGLLADEGKTLGIFDMRKTVSKEEKSGSHAVIAYYRQRLGYRDGKYAGIEVPELPVGGNWQYDQAPITKESLSRAMAGEGPPSPSQPWVLRALELAPAMRVFVATGLYDSLNGCAANSEAANRFAPPLARRVDTHCYRGGHMMYEDPTEKVQFANDLKSFLSNAGNVQNVE</sequence>
<proteinExistence type="predicted"/>
<dbReference type="InterPro" id="IPR029058">
    <property type="entry name" value="AB_hydrolase_fold"/>
</dbReference>
<dbReference type="EMBL" id="LC171369">
    <property type="protein sequence ID" value="BBA74508.1"/>
    <property type="molecule type" value="Genomic_DNA"/>
</dbReference>
<keyword evidence="1" id="KW-0121">Carboxypeptidase</keyword>